<name>A0A1H9ADY7_9RHOB</name>
<evidence type="ECO:0000313" key="2">
    <source>
        <dbReference type="Proteomes" id="UP000198634"/>
    </source>
</evidence>
<dbReference type="STRING" id="657014.SAMN04488092_10297"/>
<accession>A0A1H9ADY7</accession>
<keyword evidence="2" id="KW-1185">Reference proteome</keyword>
<gene>
    <name evidence="1" type="ORF">SAMN04488092_10297</name>
</gene>
<proteinExistence type="predicted"/>
<sequence length="213" mass="23304">MSDAAITPSQIEALFTRSDDSFVFARWGRPIVPVVFGVDDKTLEVVKGAVEAVVFLAGHKMAETDPELGANLMVFFFRDWSELADVPKLDQLIPGFGPLVERLTQTGADQYRAFRFDADGTIKAAFVFVRMNSPLADMSAETLALGQMAQVILLWSDTAFQNRSPLARVGERVILHPEIADVIRAAYDPILPGANSDPSHALRLFARIAQIAG</sequence>
<dbReference type="EMBL" id="FOEP01000002">
    <property type="protein sequence ID" value="SEP74643.1"/>
    <property type="molecule type" value="Genomic_DNA"/>
</dbReference>
<protein>
    <submittedName>
        <fullName evidence="1">Uncharacterized protein</fullName>
    </submittedName>
</protein>
<dbReference type="AlphaFoldDB" id="A0A1H9ADY7"/>
<reference evidence="1 2" key="1">
    <citation type="submission" date="2016-10" db="EMBL/GenBank/DDBJ databases">
        <authorList>
            <person name="de Groot N.N."/>
        </authorList>
    </citation>
    <scope>NUCLEOTIDE SEQUENCE [LARGE SCALE GENOMIC DNA]</scope>
    <source>
        <strain evidence="1 2">DSM 22007</strain>
    </source>
</reference>
<dbReference type="Proteomes" id="UP000198634">
    <property type="component" value="Unassembled WGS sequence"/>
</dbReference>
<organism evidence="1 2">
    <name type="scientific">Thalassovita taeanensis</name>
    <dbReference type="NCBI Taxonomy" id="657014"/>
    <lineage>
        <taxon>Bacteria</taxon>
        <taxon>Pseudomonadati</taxon>
        <taxon>Pseudomonadota</taxon>
        <taxon>Alphaproteobacteria</taxon>
        <taxon>Rhodobacterales</taxon>
        <taxon>Roseobacteraceae</taxon>
        <taxon>Thalassovita</taxon>
    </lineage>
</organism>
<evidence type="ECO:0000313" key="1">
    <source>
        <dbReference type="EMBL" id="SEP74643.1"/>
    </source>
</evidence>